<dbReference type="PANTHER" id="PTHR30474">
    <property type="entry name" value="CELL CYCLE PROTEIN"/>
    <property type="match status" value="1"/>
</dbReference>
<evidence type="ECO:0000256" key="3">
    <source>
        <dbReference type="ARBA" id="ARBA00022960"/>
    </source>
</evidence>
<dbReference type="GO" id="GO:0015648">
    <property type="term" value="F:lipid-linked peptidoglycan transporter activity"/>
    <property type="evidence" value="ECO:0007669"/>
    <property type="project" value="TreeGrafter"/>
</dbReference>
<feature type="transmembrane region" description="Helical" evidence="6">
    <location>
        <begin position="12"/>
        <end position="31"/>
    </location>
</feature>
<dbReference type="GO" id="GO:0032153">
    <property type="term" value="C:cell division site"/>
    <property type="evidence" value="ECO:0007669"/>
    <property type="project" value="TreeGrafter"/>
</dbReference>
<protein>
    <submittedName>
        <fullName evidence="7">Rod shape-determining protein RodA</fullName>
    </submittedName>
</protein>
<evidence type="ECO:0000256" key="4">
    <source>
        <dbReference type="ARBA" id="ARBA00022989"/>
    </source>
</evidence>
<dbReference type="Proteomes" id="UP001357733">
    <property type="component" value="Unassembled WGS sequence"/>
</dbReference>
<feature type="transmembrane region" description="Helical" evidence="6">
    <location>
        <begin position="74"/>
        <end position="92"/>
    </location>
</feature>
<feature type="transmembrane region" description="Helical" evidence="6">
    <location>
        <begin position="167"/>
        <end position="198"/>
    </location>
</feature>
<sequence>MFNFRKKNFFKIDIILIITILMLTLLGLIVLNSASLSLSYNPIKSQVIASILGVFVSIIIISLDYDFIKNLNKIVYIISLLLMVLVTLFGKGEEIWGANNWLVLGPIQFQPSEFVKIGMIISFARSLEDNRKNISKPLVLLKVLTPQLILIALIAKEDFGTAFVTTFIIAVMLFSAGLNIFYFVGIIASGILSLPIIYNFLDGYQKDRIKNFLDPSRDIAGTGFQAMQGKIAIGSGKLTGRGLYKGIQTQNNFIPEKQTDYIFPVLAEELGFIGSSLLIALYTNMLYRFVKISENAKDPYGSYLVMGIASMFLIHIFENIGMTIGIMPVTGIPLPFMSHGGTFQLINFIAIGLVLNVNIERQKLDFN</sequence>
<organism evidence="7 8">
    <name type="scientific">Citroniella saccharovorans</name>
    <dbReference type="NCBI Taxonomy" id="2053367"/>
    <lineage>
        <taxon>Bacteria</taxon>
        <taxon>Bacillati</taxon>
        <taxon>Bacillota</taxon>
        <taxon>Tissierellia</taxon>
        <taxon>Tissierellales</taxon>
        <taxon>Peptoniphilaceae</taxon>
        <taxon>Citroniella</taxon>
    </lineage>
</organism>
<keyword evidence="3" id="KW-0133">Cell shape</keyword>
<keyword evidence="8" id="KW-1185">Reference proteome</keyword>
<dbReference type="GO" id="GO:0051301">
    <property type="term" value="P:cell division"/>
    <property type="evidence" value="ECO:0007669"/>
    <property type="project" value="InterPro"/>
</dbReference>
<dbReference type="GO" id="GO:0008360">
    <property type="term" value="P:regulation of cell shape"/>
    <property type="evidence" value="ECO:0007669"/>
    <property type="project" value="UniProtKB-KW"/>
</dbReference>
<feature type="transmembrane region" description="Helical" evidence="6">
    <location>
        <begin position="43"/>
        <end position="62"/>
    </location>
</feature>
<keyword evidence="5 6" id="KW-0472">Membrane</keyword>
<feature type="transmembrane region" description="Helical" evidence="6">
    <location>
        <begin position="341"/>
        <end position="359"/>
    </location>
</feature>
<feature type="transmembrane region" description="Helical" evidence="6">
    <location>
        <begin position="303"/>
        <end position="329"/>
    </location>
</feature>
<gene>
    <name evidence="7" type="primary">rodA</name>
    <name evidence="7" type="ORF">VLK81_09290</name>
</gene>
<dbReference type="PANTHER" id="PTHR30474:SF1">
    <property type="entry name" value="PEPTIDOGLYCAN GLYCOSYLTRANSFERASE MRDB"/>
    <property type="match status" value="1"/>
</dbReference>
<evidence type="ECO:0000256" key="1">
    <source>
        <dbReference type="ARBA" id="ARBA00004141"/>
    </source>
</evidence>
<dbReference type="GO" id="GO:0005886">
    <property type="term" value="C:plasma membrane"/>
    <property type="evidence" value="ECO:0007669"/>
    <property type="project" value="TreeGrafter"/>
</dbReference>
<evidence type="ECO:0000256" key="2">
    <source>
        <dbReference type="ARBA" id="ARBA00022692"/>
    </source>
</evidence>
<dbReference type="Pfam" id="PF01098">
    <property type="entry name" value="FTSW_RODA_SPOVE"/>
    <property type="match status" value="1"/>
</dbReference>
<evidence type="ECO:0000256" key="5">
    <source>
        <dbReference type="ARBA" id="ARBA00023136"/>
    </source>
</evidence>
<dbReference type="RefSeq" id="WP_324620367.1">
    <property type="nucleotide sequence ID" value="NZ_JAYKOT010000003.1"/>
</dbReference>
<comment type="subcellular location">
    <subcellularLocation>
        <location evidence="1">Membrane</location>
        <topology evidence="1">Multi-pass membrane protein</topology>
    </subcellularLocation>
</comment>
<evidence type="ECO:0000313" key="7">
    <source>
        <dbReference type="EMBL" id="MEB3430176.1"/>
    </source>
</evidence>
<reference evidence="7 8" key="1">
    <citation type="submission" date="2024-01" db="EMBL/GenBank/DDBJ databases">
        <title>Complete genome sequence of Citroniella saccharovorans strain M6.X9, isolated from human fecal sample.</title>
        <authorList>
            <person name="Cheng G."/>
            <person name="Westerholm M."/>
            <person name="Schnurer A."/>
        </authorList>
    </citation>
    <scope>NUCLEOTIDE SEQUENCE [LARGE SCALE GENOMIC DNA]</scope>
    <source>
        <strain evidence="7 8">DSM 29873</strain>
    </source>
</reference>
<dbReference type="AlphaFoldDB" id="A0AAW9MSU3"/>
<name>A0AAW9MSU3_9FIRM</name>
<accession>A0AAW9MSU3</accession>
<dbReference type="InterPro" id="IPR001182">
    <property type="entry name" value="FtsW/RodA"/>
</dbReference>
<feature type="transmembrane region" description="Helical" evidence="6">
    <location>
        <begin position="261"/>
        <end position="282"/>
    </location>
</feature>
<evidence type="ECO:0000256" key="6">
    <source>
        <dbReference type="SAM" id="Phobius"/>
    </source>
</evidence>
<dbReference type="NCBIfam" id="TIGR02210">
    <property type="entry name" value="rodA_shape"/>
    <property type="match status" value="1"/>
</dbReference>
<dbReference type="InterPro" id="IPR011923">
    <property type="entry name" value="RodA/MrdB"/>
</dbReference>
<dbReference type="EMBL" id="JAYKOT010000003">
    <property type="protein sequence ID" value="MEB3430176.1"/>
    <property type="molecule type" value="Genomic_DNA"/>
</dbReference>
<keyword evidence="4 6" id="KW-1133">Transmembrane helix</keyword>
<comment type="caution">
    <text evidence="7">The sequence shown here is derived from an EMBL/GenBank/DDBJ whole genome shotgun (WGS) entry which is preliminary data.</text>
</comment>
<proteinExistence type="predicted"/>
<evidence type="ECO:0000313" key="8">
    <source>
        <dbReference type="Proteomes" id="UP001357733"/>
    </source>
</evidence>
<keyword evidence="2 6" id="KW-0812">Transmembrane</keyword>